<name>A0ABY6Z7U0_9BACL</name>
<dbReference type="InterPro" id="IPR003593">
    <property type="entry name" value="AAA+_ATPase"/>
</dbReference>
<dbReference type="Pfam" id="PF00437">
    <property type="entry name" value="T2SSE"/>
    <property type="match status" value="1"/>
</dbReference>
<sequence length="319" mass="35300">METFDTARLLQQTIDYAVHCNASDIHLTCINGRLQVNYRVGGRIRPFVHMTSRADEIIRRIKALARMDVTDKHSPQEGAFSWDVDVESVRMRVSSIPIYGGESVVIRLLRESTRVRDLPQLGLDGEQLFELTQLLDRDTGLVLVAGRTGVGKTTTLYGLMNYLARQGRQVFSIEDPVEAPVPNCRQIEVREQTGLTYEASLRALLRQDPDVLMIGEIRDRTTAGIAVRAALTGRLVLATAHAASARSAVNRLLDLGVPSALLDETLQAILVQEGPSVGSIHVSKHHIRKLGTVSDSLSVNRLTNENIDWDVYAGTYHAI</sequence>
<evidence type="ECO:0000259" key="4">
    <source>
        <dbReference type="PROSITE" id="PS00662"/>
    </source>
</evidence>
<dbReference type="Gene3D" id="3.30.450.90">
    <property type="match status" value="1"/>
</dbReference>
<dbReference type="InterPro" id="IPR001482">
    <property type="entry name" value="T2SS/T4SS_dom"/>
</dbReference>
<evidence type="ECO:0000313" key="5">
    <source>
        <dbReference type="EMBL" id="WAH38978.1"/>
    </source>
</evidence>
<dbReference type="PANTHER" id="PTHR30258">
    <property type="entry name" value="TYPE II SECRETION SYSTEM PROTEIN GSPE-RELATED"/>
    <property type="match status" value="1"/>
</dbReference>
<accession>A0ABY6Z7U0</accession>
<keyword evidence="3" id="KW-0067">ATP-binding</keyword>
<organism evidence="5 6">
    <name type="scientific">Alicyclobacillus dauci</name>
    <dbReference type="NCBI Taxonomy" id="1475485"/>
    <lineage>
        <taxon>Bacteria</taxon>
        <taxon>Bacillati</taxon>
        <taxon>Bacillota</taxon>
        <taxon>Bacilli</taxon>
        <taxon>Bacillales</taxon>
        <taxon>Alicyclobacillaceae</taxon>
        <taxon>Alicyclobacillus</taxon>
    </lineage>
</organism>
<evidence type="ECO:0000256" key="2">
    <source>
        <dbReference type="ARBA" id="ARBA00022741"/>
    </source>
</evidence>
<dbReference type="SUPFAM" id="SSF52540">
    <property type="entry name" value="P-loop containing nucleoside triphosphate hydrolases"/>
    <property type="match status" value="1"/>
</dbReference>
<evidence type="ECO:0000256" key="3">
    <source>
        <dbReference type="ARBA" id="ARBA00022840"/>
    </source>
</evidence>
<dbReference type="SMART" id="SM00382">
    <property type="entry name" value="AAA"/>
    <property type="match status" value="1"/>
</dbReference>
<gene>
    <name evidence="5" type="ORF">NZD86_11100</name>
</gene>
<keyword evidence="2" id="KW-0547">Nucleotide-binding</keyword>
<dbReference type="Gene3D" id="3.40.50.300">
    <property type="entry name" value="P-loop containing nucleotide triphosphate hydrolases"/>
    <property type="match status" value="1"/>
</dbReference>
<dbReference type="Proteomes" id="UP001164803">
    <property type="component" value="Chromosome"/>
</dbReference>
<evidence type="ECO:0000313" key="6">
    <source>
        <dbReference type="Proteomes" id="UP001164803"/>
    </source>
</evidence>
<dbReference type="RefSeq" id="WP_268046602.1">
    <property type="nucleotide sequence ID" value="NZ_CP104064.1"/>
</dbReference>
<comment type="similarity">
    <text evidence="1">Belongs to the GSP E family.</text>
</comment>
<proteinExistence type="inferred from homology"/>
<protein>
    <submittedName>
        <fullName evidence="5">ATPase, T2SS/T4P/T4SS family</fullName>
    </submittedName>
</protein>
<reference evidence="5" key="1">
    <citation type="submission" date="2022-08" db="EMBL/GenBank/DDBJ databases">
        <title>Alicyclobacillus dauci DSM2870, complete genome.</title>
        <authorList>
            <person name="Wang Q."/>
            <person name="Cai R."/>
            <person name="Wang Z."/>
        </authorList>
    </citation>
    <scope>NUCLEOTIDE SEQUENCE</scope>
    <source>
        <strain evidence="5">DSM 28700</strain>
    </source>
</reference>
<feature type="domain" description="Bacterial type II secretion system protein E" evidence="4">
    <location>
        <begin position="205"/>
        <end position="219"/>
    </location>
</feature>
<dbReference type="PANTHER" id="PTHR30258:SF2">
    <property type="entry name" value="COMG OPERON PROTEIN 1"/>
    <property type="match status" value="1"/>
</dbReference>
<dbReference type="EMBL" id="CP104064">
    <property type="protein sequence ID" value="WAH38978.1"/>
    <property type="molecule type" value="Genomic_DNA"/>
</dbReference>
<dbReference type="PROSITE" id="PS00662">
    <property type="entry name" value="T2SP_E"/>
    <property type="match status" value="1"/>
</dbReference>
<dbReference type="CDD" id="cd01129">
    <property type="entry name" value="PulE-GspE-like"/>
    <property type="match status" value="1"/>
</dbReference>
<evidence type="ECO:0000256" key="1">
    <source>
        <dbReference type="ARBA" id="ARBA00006611"/>
    </source>
</evidence>
<keyword evidence="6" id="KW-1185">Reference proteome</keyword>
<dbReference type="InterPro" id="IPR027417">
    <property type="entry name" value="P-loop_NTPase"/>
</dbReference>